<name>A0A1C6UQS2_9ACTN</name>
<feature type="domain" description="SHOCT" evidence="1">
    <location>
        <begin position="45"/>
        <end position="68"/>
    </location>
</feature>
<keyword evidence="3" id="KW-1185">Reference proteome</keyword>
<reference evidence="3" key="1">
    <citation type="submission" date="2016-06" db="EMBL/GenBank/DDBJ databases">
        <authorList>
            <person name="Varghese N."/>
            <person name="Submissions Spin"/>
        </authorList>
    </citation>
    <scope>NUCLEOTIDE SEQUENCE [LARGE SCALE GENOMIC DNA]</scope>
    <source>
        <strain evidence="3">DSM 44151</strain>
    </source>
</reference>
<protein>
    <submittedName>
        <fullName evidence="2">Putative membrane protein</fullName>
    </submittedName>
</protein>
<evidence type="ECO:0000313" key="3">
    <source>
        <dbReference type="Proteomes" id="UP000198605"/>
    </source>
</evidence>
<dbReference type="InterPro" id="IPR018649">
    <property type="entry name" value="SHOCT"/>
</dbReference>
<dbReference type="EMBL" id="FMIB01000002">
    <property type="protein sequence ID" value="SCL56189.1"/>
    <property type="molecule type" value="Genomic_DNA"/>
</dbReference>
<dbReference type="Proteomes" id="UP000198605">
    <property type="component" value="Unassembled WGS sequence"/>
</dbReference>
<sequence>MHGNGWVWPMGFMMIGGLILAVIIVAAVWLAVANTRRPADRNDSARRVLAERYARGELDAEEYHRRLDGLR</sequence>
<organism evidence="2 3">
    <name type="scientific">Micromonospora chersina</name>
    <dbReference type="NCBI Taxonomy" id="47854"/>
    <lineage>
        <taxon>Bacteria</taxon>
        <taxon>Bacillati</taxon>
        <taxon>Actinomycetota</taxon>
        <taxon>Actinomycetes</taxon>
        <taxon>Micromonosporales</taxon>
        <taxon>Micromonosporaceae</taxon>
        <taxon>Micromonospora</taxon>
    </lineage>
</organism>
<gene>
    <name evidence="2" type="ORF">GA0070603_2158</name>
</gene>
<dbReference type="Pfam" id="PF09851">
    <property type="entry name" value="SHOCT"/>
    <property type="match status" value="1"/>
</dbReference>
<dbReference type="AlphaFoldDB" id="A0A1C6UQS2"/>
<evidence type="ECO:0000259" key="1">
    <source>
        <dbReference type="Pfam" id="PF09851"/>
    </source>
</evidence>
<proteinExistence type="predicted"/>
<evidence type="ECO:0000313" key="2">
    <source>
        <dbReference type="EMBL" id="SCL56189.1"/>
    </source>
</evidence>
<dbReference type="OrthoDB" id="3748887at2"/>
<accession>A0A1C6UQS2</accession>